<keyword evidence="11" id="KW-1185">Reference proteome</keyword>
<feature type="transmembrane region" description="Helical" evidence="8">
    <location>
        <begin position="7"/>
        <end position="32"/>
    </location>
</feature>
<evidence type="ECO:0000313" key="10">
    <source>
        <dbReference type="EMBL" id="CAB3246548.1"/>
    </source>
</evidence>
<evidence type="ECO:0000256" key="5">
    <source>
        <dbReference type="ARBA" id="ARBA00022692"/>
    </source>
</evidence>
<feature type="transmembrane region" description="Helical" evidence="8">
    <location>
        <begin position="402"/>
        <end position="422"/>
    </location>
</feature>
<evidence type="ECO:0000256" key="2">
    <source>
        <dbReference type="ARBA" id="ARBA00022448"/>
    </source>
</evidence>
<protein>
    <recommendedName>
        <fullName evidence="9">Major facilitator superfamily (MFS) profile domain-containing protein</fullName>
    </recommendedName>
</protein>
<dbReference type="InterPro" id="IPR036259">
    <property type="entry name" value="MFS_trans_sf"/>
</dbReference>
<accession>A0A8S1ANU2</accession>
<feature type="transmembrane region" description="Helical" evidence="8">
    <location>
        <begin position="164"/>
        <end position="182"/>
    </location>
</feature>
<keyword evidence="5 8" id="KW-0812">Transmembrane</keyword>
<dbReference type="InterPro" id="IPR005829">
    <property type="entry name" value="Sugar_transporter_CS"/>
</dbReference>
<feature type="transmembrane region" description="Helical" evidence="8">
    <location>
        <begin position="103"/>
        <end position="125"/>
    </location>
</feature>
<dbReference type="GO" id="GO:0005886">
    <property type="term" value="C:plasma membrane"/>
    <property type="evidence" value="ECO:0007669"/>
    <property type="project" value="UniProtKB-SubCell"/>
</dbReference>
<evidence type="ECO:0000256" key="8">
    <source>
        <dbReference type="SAM" id="Phobius"/>
    </source>
</evidence>
<feature type="transmembrane region" description="Helical" evidence="8">
    <location>
        <begin position="52"/>
        <end position="72"/>
    </location>
</feature>
<sequence length="477" mass="52863">MGVIYQVISAMIICSTVLNVGVTFMWPAFTILLFSSERTPLHRPMTVTEISLLGSLSSMGSVLSTMTAGFLLDKLGRKKCCLASALCVVIFWSVLVVSRRVEAVLLAVFISGLSNSVILISSVYISEFSQDSIRGSLCAAILTFNSIGFVVSYLLGGFLEYKMMLYIGLSISVFCMSLLFFLKDSPSYLMMRGREKESMQALAFYRNLKIDDQQVIDEINILRRNIKPTVDNEVQAIQTELTPEMEKLNTDVKPVEKLSTWQFLKKSKSTRRALFINLVMLTAGIYQGQIIILVYIEQLFLVAVPSISPSLSSVFLAIARVGAGFLAGYLSDISGRRPLMIHGSLVAAINAAVLGTQMQFNWGPSWIAAMSIFLFSIAFTIGAGTMPLVLASEMFLPEVKSILSMVCCEWIWICNFSILFIFNPVLKAIGWGPVFYIFASLCLLTAIFCFFFLPETKGLTAEEIQPLVLKKANRTKL</sequence>
<evidence type="ECO:0000259" key="9">
    <source>
        <dbReference type="PROSITE" id="PS50850"/>
    </source>
</evidence>
<feature type="transmembrane region" description="Helical" evidence="8">
    <location>
        <begin position="434"/>
        <end position="453"/>
    </location>
</feature>
<comment type="subcellular location">
    <subcellularLocation>
        <location evidence="1">Cell membrane</location>
        <topology evidence="1">Multi-pass membrane protein</topology>
    </subcellularLocation>
</comment>
<keyword evidence="4" id="KW-0762">Sugar transport</keyword>
<evidence type="ECO:0000313" key="11">
    <source>
        <dbReference type="Proteomes" id="UP000494106"/>
    </source>
</evidence>
<feature type="transmembrane region" description="Helical" evidence="8">
    <location>
        <begin position="274"/>
        <end position="296"/>
    </location>
</feature>
<reference evidence="10 11" key="1">
    <citation type="submission" date="2020-04" db="EMBL/GenBank/DDBJ databases">
        <authorList>
            <person name="Wallbank WR R."/>
            <person name="Pardo Diaz C."/>
            <person name="Kozak K."/>
            <person name="Martin S."/>
            <person name="Jiggins C."/>
            <person name="Moest M."/>
            <person name="Warren A I."/>
            <person name="Byers J.R.P. K."/>
            <person name="Montejo-Kovacevich G."/>
            <person name="Yen C E."/>
        </authorList>
    </citation>
    <scope>NUCLEOTIDE SEQUENCE [LARGE SCALE GENOMIC DNA]</scope>
</reference>
<dbReference type="InterPro" id="IPR050549">
    <property type="entry name" value="MFS_Trehalose_Transporter"/>
</dbReference>
<dbReference type="InterPro" id="IPR005828">
    <property type="entry name" value="MFS_sugar_transport-like"/>
</dbReference>
<comment type="caution">
    <text evidence="10">The sequence shown here is derived from an EMBL/GenBank/DDBJ whole genome shotgun (WGS) entry which is preliminary data.</text>
</comment>
<gene>
    <name evidence="10" type="ORF">APLA_LOCUS10889</name>
</gene>
<dbReference type="Gene3D" id="1.20.1250.20">
    <property type="entry name" value="MFS general substrate transporter like domains"/>
    <property type="match status" value="1"/>
</dbReference>
<dbReference type="Pfam" id="PF00083">
    <property type="entry name" value="Sugar_tr"/>
    <property type="match status" value="1"/>
</dbReference>
<feature type="transmembrane region" description="Helical" evidence="8">
    <location>
        <begin position="366"/>
        <end position="390"/>
    </location>
</feature>
<evidence type="ECO:0000256" key="6">
    <source>
        <dbReference type="ARBA" id="ARBA00022989"/>
    </source>
</evidence>
<feature type="transmembrane region" description="Helical" evidence="8">
    <location>
        <begin position="137"/>
        <end position="158"/>
    </location>
</feature>
<dbReference type="GO" id="GO:0022857">
    <property type="term" value="F:transmembrane transporter activity"/>
    <property type="evidence" value="ECO:0007669"/>
    <property type="project" value="InterPro"/>
</dbReference>
<evidence type="ECO:0000256" key="3">
    <source>
        <dbReference type="ARBA" id="ARBA00022475"/>
    </source>
</evidence>
<dbReference type="AlphaFoldDB" id="A0A8S1ANU2"/>
<feature type="transmembrane region" description="Helical" evidence="8">
    <location>
        <begin position="79"/>
        <end position="97"/>
    </location>
</feature>
<keyword evidence="2" id="KW-0813">Transport</keyword>
<name>A0A8S1ANU2_ARCPL</name>
<dbReference type="PANTHER" id="PTHR48021">
    <property type="match status" value="1"/>
</dbReference>
<evidence type="ECO:0000256" key="1">
    <source>
        <dbReference type="ARBA" id="ARBA00004651"/>
    </source>
</evidence>
<keyword evidence="6 8" id="KW-1133">Transmembrane helix</keyword>
<dbReference type="PANTHER" id="PTHR48021:SF1">
    <property type="entry name" value="GH07001P-RELATED"/>
    <property type="match status" value="1"/>
</dbReference>
<feature type="transmembrane region" description="Helical" evidence="8">
    <location>
        <begin position="339"/>
        <end position="360"/>
    </location>
</feature>
<feature type="transmembrane region" description="Helical" evidence="8">
    <location>
        <begin position="302"/>
        <end position="327"/>
    </location>
</feature>
<organism evidence="10 11">
    <name type="scientific">Arctia plantaginis</name>
    <name type="common">Wood tiger moth</name>
    <name type="synonym">Phalaena plantaginis</name>
    <dbReference type="NCBI Taxonomy" id="874455"/>
    <lineage>
        <taxon>Eukaryota</taxon>
        <taxon>Metazoa</taxon>
        <taxon>Ecdysozoa</taxon>
        <taxon>Arthropoda</taxon>
        <taxon>Hexapoda</taxon>
        <taxon>Insecta</taxon>
        <taxon>Pterygota</taxon>
        <taxon>Neoptera</taxon>
        <taxon>Endopterygota</taxon>
        <taxon>Lepidoptera</taxon>
        <taxon>Glossata</taxon>
        <taxon>Ditrysia</taxon>
        <taxon>Noctuoidea</taxon>
        <taxon>Erebidae</taxon>
        <taxon>Arctiinae</taxon>
        <taxon>Arctia</taxon>
    </lineage>
</organism>
<dbReference type="Proteomes" id="UP000494106">
    <property type="component" value="Unassembled WGS sequence"/>
</dbReference>
<evidence type="ECO:0000256" key="7">
    <source>
        <dbReference type="ARBA" id="ARBA00023136"/>
    </source>
</evidence>
<feature type="domain" description="Major facilitator superfamily (MFS) profile" evidence="9">
    <location>
        <begin position="1"/>
        <end position="457"/>
    </location>
</feature>
<evidence type="ECO:0000256" key="4">
    <source>
        <dbReference type="ARBA" id="ARBA00022597"/>
    </source>
</evidence>
<dbReference type="EMBL" id="CADEBC010000526">
    <property type="protein sequence ID" value="CAB3246548.1"/>
    <property type="molecule type" value="Genomic_DNA"/>
</dbReference>
<dbReference type="FunFam" id="1.20.1250.20:FF:000218">
    <property type="entry name" value="facilitated trehalose transporter Tret1"/>
    <property type="match status" value="1"/>
</dbReference>
<dbReference type="InterPro" id="IPR020846">
    <property type="entry name" value="MFS_dom"/>
</dbReference>
<keyword evidence="3" id="KW-1003">Cell membrane</keyword>
<keyword evidence="7 8" id="KW-0472">Membrane</keyword>
<dbReference type="PROSITE" id="PS00216">
    <property type="entry name" value="SUGAR_TRANSPORT_1"/>
    <property type="match status" value="1"/>
</dbReference>
<proteinExistence type="predicted"/>
<dbReference type="SUPFAM" id="SSF103473">
    <property type="entry name" value="MFS general substrate transporter"/>
    <property type="match status" value="1"/>
</dbReference>
<dbReference type="PROSITE" id="PS50850">
    <property type="entry name" value="MFS"/>
    <property type="match status" value="1"/>
</dbReference>
<dbReference type="OrthoDB" id="8120565at2759"/>